<name>A0A0F9E3I4_9ZZZZ</name>
<feature type="non-terminal residue" evidence="1">
    <location>
        <position position="1"/>
    </location>
</feature>
<dbReference type="AlphaFoldDB" id="A0A0F9E3I4"/>
<evidence type="ECO:0000313" key="1">
    <source>
        <dbReference type="EMBL" id="KKL24466.1"/>
    </source>
</evidence>
<dbReference type="Gene3D" id="2.60.120.260">
    <property type="entry name" value="Galactose-binding domain-like"/>
    <property type="match status" value="1"/>
</dbReference>
<accession>A0A0F9E3I4</accession>
<dbReference type="EMBL" id="LAZR01036584">
    <property type="protein sequence ID" value="KKL24466.1"/>
    <property type="molecule type" value="Genomic_DNA"/>
</dbReference>
<proteinExistence type="predicted"/>
<protein>
    <recommendedName>
        <fullName evidence="2">F5/8 type C domain-containing protein</fullName>
    </recommendedName>
</protein>
<gene>
    <name evidence="1" type="ORF">LCGC14_2415030</name>
</gene>
<reference evidence="1" key="1">
    <citation type="journal article" date="2015" name="Nature">
        <title>Complex archaea that bridge the gap between prokaryotes and eukaryotes.</title>
        <authorList>
            <person name="Spang A."/>
            <person name="Saw J.H."/>
            <person name="Jorgensen S.L."/>
            <person name="Zaremba-Niedzwiedzka K."/>
            <person name="Martijn J."/>
            <person name="Lind A.E."/>
            <person name="van Eijk R."/>
            <person name="Schleper C."/>
            <person name="Guy L."/>
            <person name="Ettema T.J."/>
        </authorList>
    </citation>
    <scope>NUCLEOTIDE SEQUENCE</scope>
</reference>
<organism evidence="1">
    <name type="scientific">marine sediment metagenome</name>
    <dbReference type="NCBI Taxonomy" id="412755"/>
    <lineage>
        <taxon>unclassified sequences</taxon>
        <taxon>metagenomes</taxon>
        <taxon>ecological metagenomes</taxon>
    </lineage>
</organism>
<comment type="caution">
    <text evidence="1">The sequence shown here is derived from an EMBL/GenBank/DDBJ whole genome shotgun (WGS) entry which is preliminary data.</text>
</comment>
<sequence length="455" mass="51330">RLNISKEIGLEREQKYEVRVLHPVERIIGEFSFGETCSFELDPFRTALILVTPAGEGGLGIKGTDYEIIRDIEEREIIINLLGFPGESKLISLDDGGYEFSKAVINGRPHNKLLEGKKVKIEFPGVKLEDDYYRDLGELPEVEVPLDAEALYEATVFSADNNALEARSLARSGLSKIPAVITAREAFVNQPLFEARGVWDKFMFDGDNNTSFYVNRRTSRDARINRGSLRIDLGKAIHIDELIIETEDEHGLQPWKFGEAAHMEVSADLKSWEQIRVLAGPVMKAKLDATIPLRYIRFRGTPDKIVEVKAYLNGNELDRDGWRGSNLFSPYNRFKAETAWSASTVIDEIHPGTYLAVALEGEHGREGAYAAIRVDGTPVGSPDRSPSYPCNAWEYPVYVTDSHNTYYIPLTKEMEGRKIDIVVLGMKGGKKNFKPNAYLTCYPLPYQKLELKLYR</sequence>
<evidence type="ECO:0008006" key="2">
    <source>
        <dbReference type="Google" id="ProtNLM"/>
    </source>
</evidence>